<dbReference type="Proteomes" id="UP000178419">
    <property type="component" value="Unassembled WGS sequence"/>
</dbReference>
<comment type="similarity">
    <text evidence="1">Belongs to the PGI/PMI family.</text>
</comment>
<dbReference type="InterPro" id="IPR019490">
    <property type="entry name" value="Glu6P/Mann6P_isomerase_C"/>
</dbReference>
<dbReference type="EMBL" id="MGGE01000049">
    <property type="protein sequence ID" value="OGM20195.1"/>
    <property type="molecule type" value="Genomic_DNA"/>
</dbReference>
<dbReference type="Gene3D" id="3.40.50.10490">
    <property type="entry name" value="Glucose-6-phosphate isomerase like protein, domain 1"/>
    <property type="match status" value="2"/>
</dbReference>
<evidence type="ECO:0000313" key="5">
    <source>
        <dbReference type="Proteomes" id="UP000178419"/>
    </source>
</evidence>
<feature type="domain" description="SIS" evidence="3">
    <location>
        <begin position="38"/>
        <end position="178"/>
    </location>
</feature>
<accession>A0A1F7Y0Z9</accession>
<evidence type="ECO:0000259" key="3">
    <source>
        <dbReference type="PROSITE" id="PS51464"/>
    </source>
</evidence>
<protein>
    <recommendedName>
        <fullName evidence="3">SIS domain-containing protein</fullName>
    </recommendedName>
</protein>
<evidence type="ECO:0000313" key="4">
    <source>
        <dbReference type="EMBL" id="OGM20195.1"/>
    </source>
</evidence>
<name>A0A1F7Y0Z9_9BACT</name>
<sequence length="354" mass="40155">MSTQKLSLEEKFKLVAETIRSYPAQLRQAWDEISKMYIPNEYKNVDNIVFCGMGGSALGARMVDSYAFDRLRVPFEIFNEYKLPNYVNNKSLVILSSYSGTTEETLEATYEAIKKQAKIFGITTGGGLSEIIIKEKLSGYIFEPTHNPSGQPRMSIGYASGAVLALLSKLSLITVTNEEIEETIATMNEVLTEYQEGTPSEKNLAKKYADKLKGKIPIIVASEHLVGTAHTIKNQFNESAKTFCALFEIPELNHHLMEGLKNPEKLRNLFTFFFINSKLYAQKIQKRYPLTSEVVEKNGVDYLIYSPRSVNRLSQVYETLVFGSFVVYFLTHEYGIDPMEIPWVDFFKSQLAKT</sequence>
<dbReference type="GO" id="GO:0005975">
    <property type="term" value="P:carbohydrate metabolic process"/>
    <property type="evidence" value="ECO:0007669"/>
    <property type="project" value="InterPro"/>
</dbReference>
<gene>
    <name evidence="4" type="ORF">A2714_01190</name>
</gene>
<dbReference type="AlphaFoldDB" id="A0A1F7Y0Z9"/>
<dbReference type="InterPro" id="IPR046348">
    <property type="entry name" value="SIS_dom_sf"/>
</dbReference>
<evidence type="ECO:0000256" key="1">
    <source>
        <dbReference type="ARBA" id="ARBA00010523"/>
    </source>
</evidence>
<comment type="caution">
    <text evidence="4">The sequence shown here is derived from an EMBL/GenBank/DDBJ whole genome shotgun (WGS) entry which is preliminary data.</text>
</comment>
<dbReference type="GO" id="GO:1901135">
    <property type="term" value="P:carbohydrate derivative metabolic process"/>
    <property type="evidence" value="ECO:0007669"/>
    <property type="project" value="InterPro"/>
</dbReference>
<dbReference type="SUPFAM" id="SSF53697">
    <property type="entry name" value="SIS domain"/>
    <property type="match status" value="1"/>
</dbReference>
<dbReference type="InterPro" id="IPR001347">
    <property type="entry name" value="SIS_dom"/>
</dbReference>
<dbReference type="GO" id="GO:0004476">
    <property type="term" value="F:mannose-6-phosphate isomerase activity"/>
    <property type="evidence" value="ECO:0007669"/>
    <property type="project" value="InterPro"/>
</dbReference>
<proteinExistence type="inferred from homology"/>
<evidence type="ECO:0000256" key="2">
    <source>
        <dbReference type="ARBA" id="ARBA00023235"/>
    </source>
</evidence>
<dbReference type="PROSITE" id="PS51464">
    <property type="entry name" value="SIS"/>
    <property type="match status" value="1"/>
</dbReference>
<dbReference type="GO" id="GO:0097367">
    <property type="term" value="F:carbohydrate derivative binding"/>
    <property type="evidence" value="ECO:0007669"/>
    <property type="project" value="InterPro"/>
</dbReference>
<dbReference type="Pfam" id="PF10432">
    <property type="entry name" value="bact-PGI_C"/>
    <property type="match status" value="1"/>
</dbReference>
<organism evidence="4 5">
    <name type="scientific">Candidatus Woesebacteria bacterium RIFCSPHIGHO2_01_FULL_38_9</name>
    <dbReference type="NCBI Taxonomy" id="1802492"/>
    <lineage>
        <taxon>Bacteria</taxon>
        <taxon>Candidatus Woeseibacteriota</taxon>
    </lineage>
</organism>
<keyword evidence="2" id="KW-0413">Isomerase</keyword>
<reference evidence="4 5" key="1">
    <citation type="journal article" date="2016" name="Nat. Commun.">
        <title>Thousands of microbial genomes shed light on interconnected biogeochemical processes in an aquifer system.</title>
        <authorList>
            <person name="Anantharaman K."/>
            <person name="Brown C.T."/>
            <person name="Hug L.A."/>
            <person name="Sharon I."/>
            <person name="Castelle C.J."/>
            <person name="Probst A.J."/>
            <person name="Thomas B.C."/>
            <person name="Singh A."/>
            <person name="Wilkins M.J."/>
            <person name="Karaoz U."/>
            <person name="Brodie E.L."/>
            <person name="Williams K.H."/>
            <person name="Hubbard S.S."/>
            <person name="Banfield J.F."/>
        </authorList>
    </citation>
    <scope>NUCLEOTIDE SEQUENCE [LARGE SCALE GENOMIC DNA]</scope>
</reference>
<dbReference type="GO" id="GO:0004347">
    <property type="term" value="F:glucose-6-phosphate isomerase activity"/>
    <property type="evidence" value="ECO:0007669"/>
    <property type="project" value="InterPro"/>
</dbReference>